<dbReference type="RefSeq" id="WP_182998313.1">
    <property type="nucleotide sequence ID" value="NZ_JABEQJ010000021.1"/>
</dbReference>
<feature type="domain" description="HTH lysR-type" evidence="6">
    <location>
        <begin position="1"/>
        <end position="58"/>
    </location>
</feature>
<dbReference type="PANTHER" id="PTHR30126:SF39">
    <property type="entry name" value="HTH-TYPE TRANSCRIPTIONAL REGULATOR CYSL"/>
    <property type="match status" value="1"/>
</dbReference>
<evidence type="ECO:0000256" key="4">
    <source>
        <dbReference type="ARBA" id="ARBA00023163"/>
    </source>
</evidence>
<feature type="region of interest" description="Disordered" evidence="5">
    <location>
        <begin position="293"/>
        <end position="329"/>
    </location>
</feature>
<sequence length="329" mass="34971">MTLEQLRIFLAVAEREHMTAGARALNITQSAASAAIAALEDRHAVRLFHRVGRGITLTEAGRLFLAEARAVLARATAAETALDDLGALRRGILRVVASQTIAAYWLPPLLAGFHRRYPALSIALTIRNTEQAATHVRDGEAEIGIIEGEIDDPALARWPIGEDRLLLVQAGPFDGAPIDAQWLRRARWIMREEGSGTRSTLDQHLHRLGIAPDTLDVALVLPSNESVRTAVEAGAGIAALSSLVVAPGLRAGTLHAAPCAFGPRTFFGLRHKERYRSKAADALLAFITSAEHPGRASDVGTKKSRPRTDGSFLPDEAASGPGAGPGPAG</sequence>
<dbReference type="SUPFAM" id="SSF46785">
    <property type="entry name" value="Winged helix' DNA-binding domain"/>
    <property type="match status" value="1"/>
</dbReference>
<dbReference type="Gene3D" id="1.10.10.10">
    <property type="entry name" value="Winged helix-like DNA-binding domain superfamily/Winged helix DNA-binding domain"/>
    <property type="match status" value="1"/>
</dbReference>
<dbReference type="Proteomes" id="UP000589085">
    <property type="component" value="Unassembled WGS sequence"/>
</dbReference>
<evidence type="ECO:0000313" key="7">
    <source>
        <dbReference type="EMBL" id="MBB2161477.1"/>
    </source>
</evidence>
<evidence type="ECO:0000256" key="1">
    <source>
        <dbReference type="ARBA" id="ARBA00009437"/>
    </source>
</evidence>
<dbReference type="AlphaFoldDB" id="A0A7W4IEW4"/>
<dbReference type="PROSITE" id="PS50931">
    <property type="entry name" value="HTH_LYSR"/>
    <property type="match status" value="1"/>
</dbReference>
<keyword evidence="3" id="KW-0238">DNA-binding</keyword>
<comment type="similarity">
    <text evidence="1">Belongs to the LysR transcriptional regulatory family.</text>
</comment>
<dbReference type="FunFam" id="1.10.10.10:FF:000001">
    <property type="entry name" value="LysR family transcriptional regulator"/>
    <property type="match status" value="1"/>
</dbReference>
<evidence type="ECO:0000256" key="2">
    <source>
        <dbReference type="ARBA" id="ARBA00023015"/>
    </source>
</evidence>
<dbReference type="InterPro" id="IPR036390">
    <property type="entry name" value="WH_DNA-bd_sf"/>
</dbReference>
<dbReference type="InterPro" id="IPR036388">
    <property type="entry name" value="WH-like_DNA-bd_sf"/>
</dbReference>
<name>A0A7W4IEW4_9PROT</name>
<proteinExistence type="inferred from homology"/>
<dbReference type="PRINTS" id="PR00039">
    <property type="entry name" value="HTHLYSR"/>
</dbReference>
<dbReference type="CDD" id="cd08420">
    <property type="entry name" value="PBP2_CysL_like"/>
    <property type="match status" value="1"/>
</dbReference>
<dbReference type="InterPro" id="IPR000847">
    <property type="entry name" value="LysR_HTH_N"/>
</dbReference>
<dbReference type="SUPFAM" id="SSF53850">
    <property type="entry name" value="Periplasmic binding protein-like II"/>
    <property type="match status" value="1"/>
</dbReference>
<comment type="caution">
    <text evidence="7">The sequence shown here is derived from an EMBL/GenBank/DDBJ whole genome shotgun (WGS) entry which is preliminary data.</text>
</comment>
<keyword evidence="2" id="KW-0805">Transcription regulation</keyword>
<evidence type="ECO:0000259" key="6">
    <source>
        <dbReference type="PROSITE" id="PS50931"/>
    </source>
</evidence>
<dbReference type="PANTHER" id="PTHR30126">
    <property type="entry name" value="HTH-TYPE TRANSCRIPTIONAL REGULATOR"/>
    <property type="match status" value="1"/>
</dbReference>
<accession>A0A7W4IEW4</accession>
<keyword evidence="4" id="KW-0804">Transcription</keyword>
<dbReference type="GO" id="GO:0003700">
    <property type="term" value="F:DNA-binding transcription factor activity"/>
    <property type="evidence" value="ECO:0007669"/>
    <property type="project" value="InterPro"/>
</dbReference>
<evidence type="ECO:0000256" key="3">
    <source>
        <dbReference type="ARBA" id="ARBA00023125"/>
    </source>
</evidence>
<dbReference type="InterPro" id="IPR005119">
    <property type="entry name" value="LysR_subst-bd"/>
</dbReference>
<gene>
    <name evidence="7" type="ORF">HLH48_15075</name>
</gene>
<dbReference type="Pfam" id="PF00126">
    <property type="entry name" value="HTH_1"/>
    <property type="match status" value="1"/>
</dbReference>
<evidence type="ECO:0000256" key="5">
    <source>
        <dbReference type="SAM" id="MobiDB-lite"/>
    </source>
</evidence>
<dbReference type="EMBL" id="JABEQJ010000021">
    <property type="protein sequence ID" value="MBB2161477.1"/>
    <property type="molecule type" value="Genomic_DNA"/>
</dbReference>
<organism evidence="7 8">
    <name type="scientific">Gluconacetobacter sacchari</name>
    <dbReference type="NCBI Taxonomy" id="92759"/>
    <lineage>
        <taxon>Bacteria</taxon>
        <taxon>Pseudomonadati</taxon>
        <taxon>Pseudomonadota</taxon>
        <taxon>Alphaproteobacteria</taxon>
        <taxon>Acetobacterales</taxon>
        <taxon>Acetobacteraceae</taxon>
        <taxon>Gluconacetobacter</taxon>
    </lineage>
</organism>
<dbReference type="Gene3D" id="3.40.190.290">
    <property type="match status" value="1"/>
</dbReference>
<reference evidence="7 8" key="1">
    <citation type="submission" date="2020-04" db="EMBL/GenBank/DDBJ databases">
        <title>Description of novel Gluconacetobacter.</title>
        <authorList>
            <person name="Sombolestani A."/>
        </authorList>
    </citation>
    <scope>NUCLEOTIDE SEQUENCE [LARGE SCALE GENOMIC DNA]</scope>
    <source>
        <strain evidence="7 8">LMG 19747</strain>
    </source>
</reference>
<protein>
    <submittedName>
        <fullName evidence="7">LysR family transcriptional regulator</fullName>
    </submittedName>
</protein>
<dbReference type="GO" id="GO:0000976">
    <property type="term" value="F:transcription cis-regulatory region binding"/>
    <property type="evidence" value="ECO:0007669"/>
    <property type="project" value="TreeGrafter"/>
</dbReference>
<dbReference type="Pfam" id="PF03466">
    <property type="entry name" value="LysR_substrate"/>
    <property type="match status" value="1"/>
</dbReference>
<evidence type="ECO:0000313" key="8">
    <source>
        <dbReference type="Proteomes" id="UP000589085"/>
    </source>
</evidence>